<gene>
    <name evidence="1" type="ORF">B0H03_107130</name>
</gene>
<name>A0ABX5LFB1_9MICO</name>
<sequence length="57" mass="6725">MRVLTRLTFDCLRAHKIDVPDLMSSGGWNDVPPDFDWKEYRSVRTVTTSDCRHQRSQ</sequence>
<accession>A0ABX5LFB1</accession>
<dbReference type="Proteomes" id="UP000245674">
    <property type="component" value="Unassembled WGS sequence"/>
</dbReference>
<evidence type="ECO:0000313" key="2">
    <source>
        <dbReference type="Proteomes" id="UP000245674"/>
    </source>
</evidence>
<dbReference type="EMBL" id="QGDV01000007">
    <property type="protein sequence ID" value="PWJ63661.1"/>
    <property type="molecule type" value="Genomic_DNA"/>
</dbReference>
<dbReference type="RefSeq" id="WP_160487309.1">
    <property type="nucleotide sequence ID" value="NZ_QGDV01000007.1"/>
</dbReference>
<evidence type="ECO:0000313" key="1">
    <source>
        <dbReference type="EMBL" id="PWJ63661.1"/>
    </source>
</evidence>
<reference evidence="1 2" key="1">
    <citation type="submission" date="2018-03" db="EMBL/GenBank/DDBJ databases">
        <title>Genomic Encyclopedia of Type Strains, Phase III (KMG-III): the genomes of soil and plant-associated and newly described type strains.</title>
        <authorList>
            <person name="Whitman W."/>
        </authorList>
    </citation>
    <scope>NUCLEOTIDE SEQUENCE [LARGE SCALE GENOMIC DNA]</scope>
    <source>
        <strain evidence="1 2">VKM Ac-1602</strain>
    </source>
</reference>
<protein>
    <submittedName>
        <fullName evidence="1">Uncharacterized protein</fullName>
    </submittedName>
</protein>
<organism evidence="1 2">
    <name type="scientific">Rathayibacter iranicus NCPPB 2253 = VKM Ac-1602</name>
    <dbReference type="NCBI Taxonomy" id="1328868"/>
    <lineage>
        <taxon>Bacteria</taxon>
        <taxon>Bacillati</taxon>
        <taxon>Actinomycetota</taxon>
        <taxon>Actinomycetes</taxon>
        <taxon>Micrococcales</taxon>
        <taxon>Microbacteriaceae</taxon>
        <taxon>Rathayibacter</taxon>
    </lineage>
</organism>
<keyword evidence="2" id="KW-1185">Reference proteome</keyword>
<comment type="caution">
    <text evidence="1">The sequence shown here is derived from an EMBL/GenBank/DDBJ whole genome shotgun (WGS) entry which is preliminary data.</text>
</comment>
<proteinExistence type="predicted"/>